<feature type="compositionally biased region" description="Pro residues" evidence="1">
    <location>
        <begin position="583"/>
        <end position="598"/>
    </location>
</feature>
<dbReference type="EMBL" id="CAFZ01000012">
    <property type="protein sequence ID" value="CCA67294.1"/>
    <property type="molecule type" value="Genomic_DNA"/>
</dbReference>
<evidence type="ECO:0000313" key="3">
    <source>
        <dbReference type="Proteomes" id="UP000007148"/>
    </source>
</evidence>
<feature type="region of interest" description="Disordered" evidence="1">
    <location>
        <begin position="578"/>
        <end position="642"/>
    </location>
</feature>
<feature type="compositionally biased region" description="Basic and acidic residues" evidence="1">
    <location>
        <begin position="609"/>
        <end position="622"/>
    </location>
</feature>
<comment type="caution">
    <text evidence="2">The sequence shown here is derived from an EMBL/GenBank/DDBJ whole genome shotgun (WGS) entry which is preliminary data.</text>
</comment>
<feature type="compositionally biased region" description="Polar residues" evidence="1">
    <location>
        <begin position="62"/>
        <end position="72"/>
    </location>
</feature>
<evidence type="ECO:0000313" key="2">
    <source>
        <dbReference type="EMBL" id="CCA67294.1"/>
    </source>
</evidence>
<dbReference type="HOGENOM" id="CLU_264441_0_0_1"/>
<keyword evidence="3" id="KW-1185">Reference proteome</keyword>
<proteinExistence type="predicted"/>
<evidence type="ECO:0000256" key="1">
    <source>
        <dbReference type="SAM" id="MobiDB-lite"/>
    </source>
</evidence>
<dbReference type="AlphaFoldDB" id="G4T7N7"/>
<gene>
    <name evidence="2" type="ORF">PIIN_01127</name>
</gene>
<dbReference type="Proteomes" id="UP000007148">
    <property type="component" value="Unassembled WGS sequence"/>
</dbReference>
<name>G4T7N7_SERID</name>
<feature type="region of interest" description="Disordered" evidence="1">
    <location>
        <begin position="60"/>
        <end position="97"/>
    </location>
</feature>
<sequence length="1265" mass="138029">MPGPAKAQAGRTRPPFTSWTAPLLAYPPKHEKLGERKPVFGLALFASSMADAPFTIRPLPVSSRQLDAQESPENTRGRGNETTGSPSIVRRSFRSRSRHIRGGSSLGTVFGDSKIEGTLHWNQDIASSGLICGSSSKELLRTMMQMVKMHLQDGRGSSALIFHASSRDHLVSSSQVSTIHIAKRLPSPSIFLAPQPRRTVKELYTSIPLDPHNILPLRFNEADISLAHVLALCTPPPEYPNRERILTSVQFIVSRLAEPFSIREFNQFVDEEQWDSHGSAFMAIRQTLLTTLIASHDGDKDDVDVVSRIRHGGAIVIDLSDPVLRSTGLDSVLFDMVLCLYCSVQRDTRKLLVLDQAHEYMSTNPALLNTLVTLFSMHTDSPIKTLLSSSDLTLISPRLLSHIDYLICHDFRSPTWLNYLQQHIACSPTLPVASASANQEGSAIHNLETRQAIIISPRSISEVANGSSTQPDQNPVKWSSKAYRVEMGFDAPLTVEQRKIEQLEALVAQLSSNADNTGLAAPNVTVSHHHHHVPAPSTMGGGTVISRRSRKESSIYMENTISALRNALGYLAARKAIEGPSPSHSPPASPTLAPPVVPPHQLTPVEENTEAKTSDSDGKGSSDRPLVVKNVTSDSDPLSDGSAWKIKPLGTEFSLSIPVVQSLPDLGPFNPTTIQEPDRPTLLAALQKAVLDAGGELGVPIATHKVAEAFLQANHPIDSLLPTWQATAEYAERHGLLEVVRNDNTKHEWIVVSKPDTEEGQGSPPPPPFPVISHVDTHKAEDQETVPWPKAHDSSVVQSPDGWYEMMQESALRPQTTAPVIVTPQALPPSPFEPLLQAMSTLRDLQPFAPLLLHNVSYELKRRFPTAIRDAGYKTMVEYLYGAQAQGLVEVTDDASGSIYVQFAKHQPATAPGLAIRSPPKHISSLYSLSTDKSQPDSSAVPSSDAHLAYPKEHFGPLLTVLRSLRKHNLYKVTFTPLSLALEKMFPNAMKRLGIDNIDQYIYQARDAGLVITGDGANGKVWVSLTDAEQNGAATPTPTNTIKIKTSPSATSLHFPSPPDKSRVSDFSRLLRAIRALSAPGRERVLCSRVGMMLNKEDYKAMNVETFSQCLVAASKANLIVHGGVGGSAWVALKAPSVAGVHPSKVYEEPRSRLVKTAPPEIATNPVVPSGSAYKLPLSEEDVEPFRPLLNILRTFIHSKHIAEPFRTVVEKNLLKVKPDVLFASKCNTMDDYILRAQSYGLIAQVGYGKAARLRLLENSGLALP</sequence>
<accession>G4T7N7</accession>
<dbReference type="eggNOG" id="ENOG502QUA6">
    <property type="taxonomic scope" value="Eukaryota"/>
</dbReference>
<dbReference type="STRING" id="1109443.G4T7N7"/>
<organism evidence="2 3">
    <name type="scientific">Serendipita indica (strain DSM 11827)</name>
    <name type="common">Root endophyte fungus</name>
    <name type="synonym">Piriformospora indica</name>
    <dbReference type="NCBI Taxonomy" id="1109443"/>
    <lineage>
        <taxon>Eukaryota</taxon>
        <taxon>Fungi</taxon>
        <taxon>Dikarya</taxon>
        <taxon>Basidiomycota</taxon>
        <taxon>Agaricomycotina</taxon>
        <taxon>Agaricomycetes</taxon>
        <taxon>Sebacinales</taxon>
        <taxon>Serendipitaceae</taxon>
        <taxon>Serendipita</taxon>
    </lineage>
</organism>
<dbReference type="InParanoid" id="G4T7N7"/>
<dbReference type="OrthoDB" id="3158721at2759"/>
<reference evidence="2 3" key="1">
    <citation type="journal article" date="2011" name="PLoS Pathog.">
        <title>Endophytic Life Strategies Decoded by Genome and Transcriptome Analyses of the Mutualistic Root Symbiont Piriformospora indica.</title>
        <authorList>
            <person name="Zuccaro A."/>
            <person name="Lahrmann U."/>
            <person name="Guldener U."/>
            <person name="Langen G."/>
            <person name="Pfiffi S."/>
            <person name="Biedenkopf D."/>
            <person name="Wong P."/>
            <person name="Samans B."/>
            <person name="Grimm C."/>
            <person name="Basiewicz M."/>
            <person name="Murat C."/>
            <person name="Martin F."/>
            <person name="Kogel K.H."/>
        </authorList>
    </citation>
    <scope>NUCLEOTIDE SEQUENCE [LARGE SCALE GENOMIC DNA]</scope>
    <source>
        <strain evidence="2 3">DSM 11827</strain>
    </source>
</reference>
<protein>
    <submittedName>
        <fullName evidence="2">Uncharacterized protein</fullName>
    </submittedName>
</protein>